<dbReference type="PANTHER" id="PTHR24652:SF69">
    <property type="entry name" value="CUB DOMAIN-CONTAINING PROTEIN"/>
    <property type="match status" value="1"/>
</dbReference>
<proteinExistence type="predicted"/>
<organism evidence="9 10">
    <name type="scientific">Macrostomum lignano</name>
    <dbReference type="NCBI Taxonomy" id="282301"/>
    <lineage>
        <taxon>Eukaryota</taxon>
        <taxon>Metazoa</taxon>
        <taxon>Spiralia</taxon>
        <taxon>Lophotrochozoa</taxon>
        <taxon>Platyhelminthes</taxon>
        <taxon>Rhabditophora</taxon>
        <taxon>Macrostomorpha</taxon>
        <taxon>Macrostomida</taxon>
        <taxon>Macrostomidae</taxon>
        <taxon>Macrostomum</taxon>
    </lineage>
</organism>
<sequence>RCRDFSDSGHGGGSGGSATSERSSSSYSGSAPELSAAGGSLYTLKQASTEILLLPEPPLLLLVADDACWCCFLITGGGGGFFRLPDCLRRCTSTRGEYSGSGCFGDTCCLVNSYLLVGSLVSKASCQLVYKSLALLGKAAKRPQLLLGVRVAANVEGIWRRGLTSGAGWQPVGKELQILLTEPSTQEASSYPSTSPPSASTGRSVQHQPKKLITMRLLPNFFHSATQDSVDDQLLTCQHGLTKAVLQSSMCISNPASPRIFLQQLPSEVRPASSGKSSPSAEAFHNSSLPVRSSALRQPQSDYLPQIPRRLVWELSVCTLAFSAGRAAQVTIRRSGALQEDAGVDRPFPFSQYSSMRLVRFPAGSLGPQSDSPPPVVWFALSRVSPVGISILTVGHMTDHMPPGASVEDAMVMDSCYDTTRRGYGFRVTNGPIVSNVNCSMYFETPNPELYFVVRLNSIKLAKIGKSCPAFTVYQFSTWREDPVPDELRGSEVRVPADPAALMHCNCSNYLEKCSDLQFDETKSPGLKIMLTYNPDDKARTVNRKEAFDVTISSFMRGASFTCKEGYFLCWHYKYRCLPESLLCDNYDNCFDNSDEFAYSCTGRIAGMILPTFVVMLLALIVVLAIIIWAAVVLIRRRIANKNLARNEWGEVIKTSDYPPADDPGMPGSMSYPMESLPHAGSSAVFEDIGGSTSKPMIYLTKHKFKLQVKMSSEKVTCPFDSVHVVERHKLITHMSRCIKSYKGGSHTPMHCPLDYSHVVEAGKMNEHLMTCSQLALAVPLLSVNLGSDVVTGNLQLPDQPSSINDLVTGEWDAPEEQAGPGFANDYYYADDLSTADYADTASAYSKSRAASEVTSNYGYLPAGGGLGRGRGRGRSLDVGGDARVGFVDDGCSGSLGGDRQVGEYRPGDLVPGGYTLKRLPYPPGYGPRGRFELCGSSCSQLVFLHVVQMLAVVSGLAANPQLVLVENLILGQHAVLVLVRLLNEVLSLGSGRVLELRHCPGFDLVPVQLAVPVLVVLLEVLALGLAGLRVHLVLAHEFLLVDEAVAILVVVLHGLVDLHRGHDVVIMRMGEEGVLLQVKTAVVIVVGQLELSLVFLEHLQEAQHALCRYSGQVTFLSSFSSCSSILLAASSLSSFLNELTIQLVSSFLSILPLPSESMRPTRTASRFFDSSGVLEVLCVLVRAGHGFVIERGVVMSVLVGECGEAAQPEAYDLAYSKFPTQEYTEYLSWESEALIIIIELVHEQLKAPVHSRQVLNSPDANLTHNLVGEARIAKQAEHPILVAVQERMPRVIGEQSGPVSSRHWQHGKLHKSPSNGDVHGAFVPSDKTRATVGQLHRHGFKSRPDPRILHVVGAVQAAHDSHELAHGAQRELLAGEVDEVAPLVAQSQQLAHAGEPLFHLLTGGGSKESIRSIIQRFRLSPAQTQRSILLNDIASEQFGTGDLGDATCWRVSTLSQLVNCVQAGQFVIFAKFILLYASILITRRFLQLVWEPTALVKVQQQEGDSHRYQQIHAPEAAPHRSLS</sequence>
<dbReference type="Gene3D" id="4.10.400.10">
    <property type="entry name" value="Low-density Lipoprotein Receptor"/>
    <property type="match status" value="1"/>
</dbReference>
<feature type="transmembrane region" description="Helical" evidence="7">
    <location>
        <begin position="1006"/>
        <end position="1027"/>
    </location>
</feature>
<feature type="transmembrane region" description="Helical" evidence="7">
    <location>
        <begin position="608"/>
        <end position="635"/>
    </location>
</feature>
<evidence type="ECO:0000313" key="9">
    <source>
        <dbReference type="Proteomes" id="UP000095280"/>
    </source>
</evidence>
<accession>A0A1I8JD33</accession>
<evidence type="ECO:0000313" key="10">
    <source>
        <dbReference type="WBParaSite" id="maker-uti_cns_0047165-snap-gene-0.4-mRNA-1"/>
    </source>
</evidence>
<feature type="region of interest" description="Disordered" evidence="6">
    <location>
        <begin position="184"/>
        <end position="206"/>
    </location>
</feature>
<feature type="region of interest" description="Disordered" evidence="6">
    <location>
        <begin position="1"/>
        <end position="31"/>
    </location>
</feature>
<dbReference type="SMART" id="SM00192">
    <property type="entry name" value="LDLa"/>
    <property type="match status" value="1"/>
</dbReference>
<feature type="domain" description="CHHC U11-48K-type" evidence="8">
    <location>
        <begin position="715"/>
        <end position="742"/>
    </location>
</feature>
<evidence type="ECO:0000259" key="8">
    <source>
        <dbReference type="PROSITE" id="PS51800"/>
    </source>
</evidence>
<keyword evidence="7" id="KW-0472">Membrane</keyword>
<evidence type="ECO:0000256" key="3">
    <source>
        <dbReference type="ARBA" id="ARBA00022833"/>
    </source>
</evidence>
<evidence type="ECO:0000256" key="6">
    <source>
        <dbReference type="SAM" id="MobiDB-lite"/>
    </source>
</evidence>
<keyword evidence="9" id="KW-1185">Reference proteome</keyword>
<dbReference type="InterPro" id="IPR023415">
    <property type="entry name" value="LDLR_class-A_CS"/>
</dbReference>
<dbReference type="WBParaSite" id="maker-uti_cns_0047165-snap-gene-0.4-mRNA-1">
    <property type="protein sequence ID" value="maker-uti_cns_0047165-snap-gene-0.4-mRNA-1"/>
    <property type="gene ID" value="maker-uti_cns_0047165-snap-gene-0.4"/>
</dbReference>
<dbReference type="PANTHER" id="PTHR24652">
    <property type="entry name" value="LOW-DENSITY LIPOPROTEIN RECEPTOR CLASS A DOMAIN-CONTAINING PROTEIN 2"/>
    <property type="match status" value="1"/>
</dbReference>
<feature type="compositionally biased region" description="Low complexity" evidence="6">
    <location>
        <begin position="17"/>
        <end position="30"/>
    </location>
</feature>
<dbReference type="InterPro" id="IPR042333">
    <property type="entry name" value="LRAD2/Mig-13-like"/>
</dbReference>
<evidence type="ECO:0000256" key="4">
    <source>
        <dbReference type="ARBA" id="ARBA00023157"/>
    </source>
</evidence>
<evidence type="ECO:0000256" key="2">
    <source>
        <dbReference type="ARBA" id="ARBA00022771"/>
    </source>
</evidence>
<dbReference type="InterPro" id="IPR036055">
    <property type="entry name" value="LDL_receptor-like_sf"/>
</dbReference>
<dbReference type="GO" id="GO:0008270">
    <property type="term" value="F:zinc ion binding"/>
    <property type="evidence" value="ECO:0007669"/>
    <property type="project" value="UniProtKB-KW"/>
</dbReference>
<dbReference type="CDD" id="cd00112">
    <property type="entry name" value="LDLa"/>
    <property type="match status" value="1"/>
</dbReference>
<comment type="caution">
    <text evidence="5">Lacks conserved residue(s) required for the propagation of feature annotation.</text>
</comment>
<reference evidence="10" key="1">
    <citation type="submission" date="2016-11" db="UniProtKB">
        <authorList>
            <consortium name="WormBaseParasite"/>
        </authorList>
    </citation>
    <scope>IDENTIFICATION</scope>
</reference>
<keyword evidence="1" id="KW-0479">Metal-binding</keyword>
<evidence type="ECO:0000256" key="7">
    <source>
        <dbReference type="SAM" id="Phobius"/>
    </source>
</evidence>
<keyword evidence="3" id="KW-0862">Zinc</keyword>
<dbReference type="SUPFAM" id="SSF57424">
    <property type="entry name" value="LDL receptor-like module"/>
    <property type="match status" value="1"/>
</dbReference>
<dbReference type="PROSITE" id="PS50068">
    <property type="entry name" value="LDLRA_2"/>
    <property type="match status" value="1"/>
</dbReference>
<evidence type="ECO:0000256" key="1">
    <source>
        <dbReference type="ARBA" id="ARBA00022723"/>
    </source>
</evidence>
<dbReference type="PROSITE" id="PS51800">
    <property type="entry name" value="ZF_CHHC_U11_48K"/>
    <property type="match status" value="1"/>
</dbReference>
<dbReference type="PROSITE" id="PS01209">
    <property type="entry name" value="LDLRA_1"/>
    <property type="match status" value="1"/>
</dbReference>
<feature type="region of interest" description="Disordered" evidence="6">
    <location>
        <begin position="1295"/>
        <end position="1317"/>
    </location>
</feature>
<name>A0A1I8JD33_9PLAT</name>
<dbReference type="InterPro" id="IPR002172">
    <property type="entry name" value="LDrepeatLR_classA_rpt"/>
</dbReference>
<feature type="compositionally biased region" description="Low complexity" evidence="6">
    <location>
        <begin position="188"/>
        <end position="201"/>
    </location>
</feature>
<keyword evidence="2" id="KW-0863">Zinc-finger</keyword>
<protein>
    <submittedName>
        <fullName evidence="10">CHHC U11-48K-type domain-containing protein</fullName>
    </submittedName>
</protein>
<keyword evidence="4" id="KW-1015">Disulfide bond</keyword>
<dbReference type="InterPro" id="IPR022776">
    <property type="entry name" value="TRM13/UPF0224_CHHC_Znf_dom"/>
</dbReference>
<evidence type="ECO:0000256" key="5">
    <source>
        <dbReference type="PROSITE-ProRule" id="PRU00124"/>
    </source>
</evidence>
<keyword evidence="7" id="KW-1133">Transmembrane helix</keyword>
<dbReference type="Proteomes" id="UP000095280">
    <property type="component" value="Unplaced"/>
</dbReference>
<keyword evidence="7" id="KW-0812">Transmembrane</keyword>